<dbReference type="OrthoDB" id="5356974at2759"/>
<reference evidence="2 3" key="1">
    <citation type="submission" date="2016-04" db="EMBL/GenBank/DDBJ databases">
        <title>Draft genome of Fonsecaea erecta CBS 125763.</title>
        <authorList>
            <person name="Weiss V.A."/>
            <person name="Vicente V.A."/>
            <person name="Raittz R.T."/>
            <person name="Moreno L.F."/>
            <person name="De Souza E.M."/>
            <person name="Pedrosa F.O."/>
            <person name="Steffens M.B."/>
            <person name="Faoro H."/>
            <person name="Tadra-Sfeir M.Z."/>
            <person name="Najafzadeh M.J."/>
            <person name="Felipe M.S."/>
            <person name="Teixeira M."/>
            <person name="Sun J."/>
            <person name="Xi L."/>
            <person name="Gomes R."/>
            <person name="De Azevedo C.M."/>
            <person name="Salgado C.G."/>
            <person name="Da Silva M.B."/>
            <person name="Nascimento M.F."/>
            <person name="Queiroz-Telles F."/>
            <person name="Attili D.S."/>
            <person name="Gorbushina A."/>
        </authorList>
    </citation>
    <scope>NUCLEOTIDE SEQUENCE [LARGE SCALE GENOMIC DNA]</scope>
    <source>
        <strain evidence="2 3">CBS 125763</strain>
    </source>
</reference>
<comment type="caution">
    <text evidence="2">The sequence shown here is derived from an EMBL/GenBank/DDBJ whole genome shotgun (WGS) entry which is preliminary data.</text>
</comment>
<protein>
    <submittedName>
        <fullName evidence="2">Uncharacterized protein</fullName>
    </submittedName>
</protein>
<evidence type="ECO:0000256" key="1">
    <source>
        <dbReference type="SAM" id="MobiDB-lite"/>
    </source>
</evidence>
<dbReference type="GeneID" id="30004389"/>
<keyword evidence="3" id="KW-1185">Reference proteome</keyword>
<evidence type="ECO:0000313" key="3">
    <source>
        <dbReference type="Proteomes" id="UP000078343"/>
    </source>
</evidence>
<accession>A0A178ZX28</accession>
<dbReference type="AlphaFoldDB" id="A0A178ZX28"/>
<dbReference type="EMBL" id="LVYI01000001">
    <property type="protein sequence ID" value="OAP64247.1"/>
    <property type="molecule type" value="Genomic_DNA"/>
</dbReference>
<sequence>MGSAENATTPTSVDQHIKFSQAGQLSTPEEWVTRARDVAQNLTLDAPQRDIRDKSPSNEIQLLKASGLTSSWDPGKHRVQNLILDNNWFIGSAVNSRHADLKTTSDGDEIVFNG</sequence>
<evidence type="ECO:0000313" key="2">
    <source>
        <dbReference type="EMBL" id="OAP64247.1"/>
    </source>
</evidence>
<proteinExistence type="predicted"/>
<dbReference type="RefSeq" id="XP_018697614.1">
    <property type="nucleotide sequence ID" value="XM_018831735.1"/>
</dbReference>
<feature type="region of interest" description="Disordered" evidence="1">
    <location>
        <begin position="1"/>
        <end position="28"/>
    </location>
</feature>
<name>A0A178ZX28_9EURO</name>
<dbReference type="STRING" id="1367422.A0A178ZX28"/>
<organism evidence="2 3">
    <name type="scientific">Fonsecaea erecta</name>
    <dbReference type="NCBI Taxonomy" id="1367422"/>
    <lineage>
        <taxon>Eukaryota</taxon>
        <taxon>Fungi</taxon>
        <taxon>Dikarya</taxon>
        <taxon>Ascomycota</taxon>
        <taxon>Pezizomycotina</taxon>
        <taxon>Eurotiomycetes</taxon>
        <taxon>Chaetothyriomycetidae</taxon>
        <taxon>Chaetothyriales</taxon>
        <taxon>Herpotrichiellaceae</taxon>
        <taxon>Fonsecaea</taxon>
    </lineage>
</organism>
<feature type="compositionally biased region" description="Polar residues" evidence="1">
    <location>
        <begin position="1"/>
        <end position="14"/>
    </location>
</feature>
<dbReference type="Proteomes" id="UP000078343">
    <property type="component" value="Unassembled WGS sequence"/>
</dbReference>
<gene>
    <name evidence="2" type="ORF">AYL99_00219</name>
</gene>